<feature type="compositionally biased region" description="Pro residues" evidence="1">
    <location>
        <begin position="1"/>
        <end position="16"/>
    </location>
</feature>
<protein>
    <recommendedName>
        <fullName evidence="4">FXSXX-COOH protein</fullName>
    </recommendedName>
</protein>
<accession>A0ABT1ACT2</accession>
<comment type="caution">
    <text evidence="2">The sequence shown here is derived from an EMBL/GenBank/DDBJ whole genome shotgun (WGS) entry which is preliminary data.</text>
</comment>
<dbReference type="Proteomes" id="UP001165283">
    <property type="component" value="Unassembled WGS sequence"/>
</dbReference>
<evidence type="ECO:0000313" key="3">
    <source>
        <dbReference type="Proteomes" id="UP001165283"/>
    </source>
</evidence>
<feature type="region of interest" description="Disordered" evidence="1">
    <location>
        <begin position="48"/>
        <end position="72"/>
    </location>
</feature>
<name>A0ABT1ACT2_9PSEU</name>
<organism evidence="2 3">
    <name type="scientific">Pseudonocardia humida</name>
    <dbReference type="NCBI Taxonomy" id="2800819"/>
    <lineage>
        <taxon>Bacteria</taxon>
        <taxon>Bacillati</taxon>
        <taxon>Actinomycetota</taxon>
        <taxon>Actinomycetes</taxon>
        <taxon>Pseudonocardiales</taxon>
        <taxon>Pseudonocardiaceae</taxon>
        <taxon>Pseudonocardia</taxon>
    </lineage>
</organism>
<feature type="compositionally biased region" description="Basic and acidic residues" evidence="1">
    <location>
        <begin position="49"/>
        <end position="60"/>
    </location>
</feature>
<dbReference type="EMBL" id="JAGSOV010000083">
    <property type="protein sequence ID" value="MCO1660424.1"/>
    <property type="molecule type" value="Genomic_DNA"/>
</dbReference>
<dbReference type="RefSeq" id="WP_252445928.1">
    <property type="nucleotide sequence ID" value="NZ_JAGSOV010000083.1"/>
</dbReference>
<evidence type="ECO:0000313" key="2">
    <source>
        <dbReference type="EMBL" id="MCO1660424.1"/>
    </source>
</evidence>
<gene>
    <name evidence="2" type="ORF">KDL28_35735</name>
</gene>
<sequence length="72" mass="7468">MRPKPSAAPPVPPPGPSDAVGGSPSGVRVDASDLDDLLAGLPATALGEALRRARRERDRPPPTGAKYQRAME</sequence>
<evidence type="ECO:0000256" key="1">
    <source>
        <dbReference type="SAM" id="MobiDB-lite"/>
    </source>
</evidence>
<proteinExistence type="predicted"/>
<keyword evidence="3" id="KW-1185">Reference proteome</keyword>
<feature type="region of interest" description="Disordered" evidence="1">
    <location>
        <begin position="1"/>
        <end position="31"/>
    </location>
</feature>
<reference evidence="2" key="1">
    <citation type="submission" date="2021-04" db="EMBL/GenBank/DDBJ databases">
        <title>Pseudonocardia sp. nov., isolated from sandy soil of mangrove forest.</title>
        <authorList>
            <person name="Zan Z."/>
            <person name="Huang R."/>
            <person name="Liu W."/>
        </authorList>
    </citation>
    <scope>NUCLEOTIDE SEQUENCE</scope>
    <source>
        <strain evidence="2">S2-4</strain>
    </source>
</reference>
<feature type="compositionally biased region" description="Low complexity" evidence="1">
    <location>
        <begin position="17"/>
        <end position="27"/>
    </location>
</feature>
<evidence type="ECO:0008006" key="4">
    <source>
        <dbReference type="Google" id="ProtNLM"/>
    </source>
</evidence>